<dbReference type="GO" id="GO:0042026">
    <property type="term" value="P:protein refolding"/>
    <property type="evidence" value="ECO:0007669"/>
    <property type="project" value="TreeGrafter"/>
</dbReference>
<evidence type="ECO:0000256" key="7">
    <source>
        <dbReference type="ARBA" id="ARBA00022771"/>
    </source>
</evidence>
<dbReference type="InterPro" id="IPR001305">
    <property type="entry name" value="HSP_DnaJ_Cys-rich_dom"/>
</dbReference>
<dbReference type="GO" id="GO:0006260">
    <property type="term" value="P:DNA replication"/>
    <property type="evidence" value="ECO:0007669"/>
    <property type="project" value="UniProtKB-KW"/>
</dbReference>
<keyword evidence="18" id="KW-0560">Oxidoreductase</keyword>
<dbReference type="SUPFAM" id="SSF57938">
    <property type="entry name" value="DnaJ/Hsp40 cysteine-rich domain"/>
    <property type="match status" value="1"/>
</dbReference>
<evidence type="ECO:0000256" key="4">
    <source>
        <dbReference type="ARBA" id="ARBA00022705"/>
    </source>
</evidence>
<dbReference type="SMART" id="SM00271">
    <property type="entry name" value="DnaJ"/>
    <property type="match status" value="1"/>
</dbReference>
<feature type="repeat" description="CXXCXGXG motif" evidence="14">
    <location>
        <begin position="206"/>
        <end position="213"/>
    </location>
</feature>
<dbReference type="CDD" id="cd10719">
    <property type="entry name" value="DnaJ_zf"/>
    <property type="match status" value="1"/>
</dbReference>
<dbReference type="Gene3D" id="2.60.260.20">
    <property type="entry name" value="Urease metallochaperone UreE, N-terminal domain"/>
    <property type="match status" value="2"/>
</dbReference>
<feature type="binding site" evidence="14">
    <location>
        <position position="153"/>
    </location>
    <ligand>
        <name>Zn(2+)</name>
        <dbReference type="ChEBI" id="CHEBI:29105"/>
        <label>1</label>
    </ligand>
</feature>
<dbReference type="PRINTS" id="PR00625">
    <property type="entry name" value="JDOMAIN"/>
</dbReference>
<dbReference type="Gene3D" id="2.10.230.10">
    <property type="entry name" value="Heat shock protein DnaJ, cysteine-rich domain"/>
    <property type="match status" value="1"/>
</dbReference>
<keyword evidence="7 14" id="KW-0863">Zinc-finger</keyword>
<dbReference type="GO" id="GO:0005737">
    <property type="term" value="C:cytoplasm"/>
    <property type="evidence" value="ECO:0007669"/>
    <property type="project" value="UniProtKB-SubCell"/>
</dbReference>
<feature type="binding site" evidence="14">
    <location>
        <position position="209"/>
    </location>
    <ligand>
        <name>Zn(2+)</name>
        <dbReference type="ChEBI" id="CHEBI:29105"/>
        <label>1</label>
    </ligand>
</feature>
<keyword evidence="4 14" id="KW-0235">DNA replication</keyword>
<dbReference type="Pfam" id="PF00684">
    <property type="entry name" value="DnaJ_CXXCXGXG"/>
    <property type="match status" value="1"/>
</dbReference>
<comment type="subcellular location">
    <subcellularLocation>
        <location evidence="1 14">Cytoplasm</location>
    </subcellularLocation>
</comment>
<dbReference type="EMBL" id="JALGBI010000001">
    <property type="protein sequence ID" value="MCJ0762734.1"/>
    <property type="molecule type" value="Genomic_DNA"/>
</dbReference>
<dbReference type="RefSeq" id="WP_243305243.1">
    <property type="nucleotide sequence ID" value="NZ_JALGBI010000001.1"/>
</dbReference>
<sequence length="380" mass="41084">MAKRDYYETLGVPKNASEEEIKKAYRKLAMKHHPDRNQGDTAKDAEAKFKEAKEAYEMLSDEQKRAAYDQYGHAGVDPNMRGPGGPGAEGFGGFAEAFGDIFGDIFGGQRGGQQRGGRQVYRGSDLSYAMEVTLEEAAHGKDAQIRIPSWDECGTCHGSGAKPGTKPITCTTCHGAGAVQMRQGFFSVQQTCPQCHGTGKIIPEPCATCHGQGKLKNNKTLEVKIPAGIDDGMRIRSAGNGEPGTNGGPPGDLYIEIRLKKHDIFERDGDDLHCAVPISITTASLGGEIEVPTLAGKAAIDIPEGTQPGKQFRLRGKGIKGVRSSYPGDLYCHITVETPVKLTEHQRKLLKELDESLKKGGARHSPSEGNWTDKLKKFFA</sequence>
<dbReference type="NCBIfam" id="NF008035">
    <property type="entry name" value="PRK10767.1"/>
    <property type="match status" value="1"/>
</dbReference>
<feature type="binding site" evidence="14">
    <location>
        <position position="195"/>
    </location>
    <ligand>
        <name>Zn(2+)</name>
        <dbReference type="ChEBI" id="CHEBI:29105"/>
        <label>2</label>
    </ligand>
</feature>
<keyword evidence="5 14" id="KW-0479">Metal-binding</keyword>
<comment type="function">
    <text evidence="11 14">Participates actively in the response to hyperosmotic and heat shock by preventing the aggregation of stress-denatured proteins and by disaggregating proteins, also in an autonomous, DnaK-independent fashion. Unfolded proteins bind initially to DnaJ; upon interaction with the DnaJ-bound protein, DnaK hydrolyzes its bound ATP, resulting in the formation of a stable complex. GrpE releases ADP from DnaK; ATP binding to DnaK triggers the release of the substrate protein, thus completing the reaction cycle. Several rounds of ATP-dependent interactions between DnaJ, DnaK and GrpE are required for fully efficient folding. Also involved, together with DnaK and GrpE, in the DNA replication of plasmids through activation of initiation proteins.</text>
</comment>
<dbReference type="FunFam" id="1.10.287.110:FF:000034">
    <property type="entry name" value="Chaperone protein DnaJ"/>
    <property type="match status" value="1"/>
</dbReference>
<dbReference type="Proteomes" id="UP001139447">
    <property type="component" value="Unassembled WGS sequence"/>
</dbReference>
<reference evidence="18" key="1">
    <citation type="submission" date="2022-03" db="EMBL/GenBank/DDBJ databases">
        <authorList>
            <person name="Woo C.Y."/>
        </authorList>
    </citation>
    <scope>NUCLEOTIDE SEQUENCE</scope>
    <source>
        <strain evidence="18">CYS-02</strain>
    </source>
</reference>
<dbReference type="PANTHER" id="PTHR43096:SF48">
    <property type="entry name" value="CHAPERONE PROTEIN DNAJ"/>
    <property type="match status" value="1"/>
</dbReference>
<evidence type="ECO:0000259" key="16">
    <source>
        <dbReference type="PROSITE" id="PS50076"/>
    </source>
</evidence>
<comment type="similarity">
    <text evidence="12 14">Belongs to the DnaJ family.</text>
</comment>
<feature type="binding site" evidence="14">
    <location>
        <position position="173"/>
    </location>
    <ligand>
        <name>Zn(2+)</name>
        <dbReference type="ChEBI" id="CHEBI:29105"/>
        <label>2</label>
    </ligand>
</feature>
<feature type="repeat" description="CXXCXGXG motif" evidence="14">
    <location>
        <begin position="170"/>
        <end position="177"/>
    </location>
</feature>
<dbReference type="InterPro" id="IPR036410">
    <property type="entry name" value="HSP_DnaJ_Cys-rich_dom_sf"/>
</dbReference>
<gene>
    <name evidence="14 18" type="primary">dnaJ</name>
    <name evidence="18" type="ORF">MMF98_05855</name>
</gene>
<dbReference type="HAMAP" id="MF_01152">
    <property type="entry name" value="DnaJ"/>
    <property type="match status" value="1"/>
</dbReference>
<keyword evidence="19" id="KW-1185">Reference proteome</keyword>
<dbReference type="GO" id="GO:0051082">
    <property type="term" value="F:unfolded protein binding"/>
    <property type="evidence" value="ECO:0007669"/>
    <property type="project" value="UniProtKB-UniRule"/>
</dbReference>
<dbReference type="SUPFAM" id="SSF49493">
    <property type="entry name" value="HSP40/DnaJ peptide-binding domain"/>
    <property type="match status" value="2"/>
</dbReference>
<evidence type="ECO:0000256" key="12">
    <source>
        <dbReference type="ARBA" id="ARBA00061004"/>
    </source>
</evidence>
<dbReference type="CDD" id="cd06257">
    <property type="entry name" value="DnaJ"/>
    <property type="match status" value="1"/>
</dbReference>
<dbReference type="GO" id="GO:0016491">
    <property type="term" value="F:oxidoreductase activity"/>
    <property type="evidence" value="ECO:0007669"/>
    <property type="project" value="UniProtKB-KW"/>
</dbReference>
<feature type="domain" description="CR-type" evidence="17">
    <location>
        <begin position="140"/>
        <end position="218"/>
    </location>
</feature>
<dbReference type="InterPro" id="IPR008971">
    <property type="entry name" value="HSP40/DnaJ_pept-bd"/>
</dbReference>
<evidence type="ECO:0000256" key="15">
    <source>
        <dbReference type="PROSITE-ProRule" id="PRU00546"/>
    </source>
</evidence>
<dbReference type="SUPFAM" id="SSF46565">
    <property type="entry name" value="Chaperone J-domain"/>
    <property type="match status" value="1"/>
</dbReference>
<evidence type="ECO:0000256" key="2">
    <source>
        <dbReference type="ARBA" id="ARBA00011738"/>
    </source>
</evidence>
<evidence type="ECO:0000256" key="13">
    <source>
        <dbReference type="ARBA" id="ARBA00067609"/>
    </source>
</evidence>
<evidence type="ECO:0000256" key="8">
    <source>
        <dbReference type="ARBA" id="ARBA00022833"/>
    </source>
</evidence>
<evidence type="ECO:0000256" key="14">
    <source>
        <dbReference type="HAMAP-Rule" id="MF_01152"/>
    </source>
</evidence>
<keyword evidence="6 14" id="KW-0677">Repeat</keyword>
<keyword evidence="3 14" id="KW-0963">Cytoplasm</keyword>
<feature type="repeat" description="CXXCXGXG motif" evidence="14">
    <location>
        <begin position="153"/>
        <end position="160"/>
    </location>
</feature>
<dbReference type="Pfam" id="PF00226">
    <property type="entry name" value="DnaJ"/>
    <property type="match status" value="1"/>
</dbReference>
<dbReference type="GO" id="GO:0009408">
    <property type="term" value="P:response to heat"/>
    <property type="evidence" value="ECO:0007669"/>
    <property type="project" value="InterPro"/>
</dbReference>
<organism evidence="18 19">
    <name type="scientific">Variovorax terrae</name>
    <dbReference type="NCBI Taxonomy" id="2923278"/>
    <lineage>
        <taxon>Bacteria</taxon>
        <taxon>Pseudomonadati</taxon>
        <taxon>Pseudomonadota</taxon>
        <taxon>Betaproteobacteria</taxon>
        <taxon>Burkholderiales</taxon>
        <taxon>Comamonadaceae</taxon>
        <taxon>Variovorax</taxon>
    </lineage>
</organism>
<dbReference type="PROSITE" id="PS50076">
    <property type="entry name" value="DNAJ_2"/>
    <property type="match status" value="1"/>
</dbReference>
<evidence type="ECO:0000256" key="1">
    <source>
        <dbReference type="ARBA" id="ARBA00004496"/>
    </source>
</evidence>
<keyword evidence="9 14" id="KW-0346">Stress response</keyword>
<keyword evidence="10 14" id="KW-0143">Chaperone</keyword>
<dbReference type="Pfam" id="PF01556">
    <property type="entry name" value="DnaJ_C"/>
    <property type="match status" value="1"/>
</dbReference>
<dbReference type="PANTHER" id="PTHR43096">
    <property type="entry name" value="DNAJ HOMOLOG 1, MITOCHONDRIAL-RELATED"/>
    <property type="match status" value="1"/>
</dbReference>
<proteinExistence type="inferred from homology"/>
<feature type="binding site" evidence="14">
    <location>
        <position position="156"/>
    </location>
    <ligand>
        <name>Zn(2+)</name>
        <dbReference type="ChEBI" id="CHEBI:29105"/>
        <label>1</label>
    </ligand>
</feature>
<evidence type="ECO:0000313" key="18">
    <source>
        <dbReference type="EMBL" id="MCJ0762734.1"/>
    </source>
</evidence>
<dbReference type="InterPro" id="IPR002939">
    <property type="entry name" value="DnaJ_C"/>
</dbReference>
<comment type="subunit">
    <text evidence="2 14">Homodimer.</text>
</comment>
<evidence type="ECO:0000256" key="5">
    <source>
        <dbReference type="ARBA" id="ARBA00022723"/>
    </source>
</evidence>
<feature type="zinc finger region" description="CR-type" evidence="15">
    <location>
        <begin position="140"/>
        <end position="218"/>
    </location>
</feature>
<name>A0A9X1VVF3_9BURK</name>
<dbReference type="CDD" id="cd10747">
    <property type="entry name" value="DnaJ_C"/>
    <property type="match status" value="1"/>
</dbReference>
<dbReference type="FunFam" id="2.60.260.20:FF:000004">
    <property type="entry name" value="Molecular chaperone DnaJ"/>
    <property type="match status" value="1"/>
</dbReference>
<evidence type="ECO:0000256" key="9">
    <source>
        <dbReference type="ARBA" id="ARBA00023016"/>
    </source>
</evidence>
<dbReference type="GO" id="GO:0005524">
    <property type="term" value="F:ATP binding"/>
    <property type="evidence" value="ECO:0007669"/>
    <property type="project" value="InterPro"/>
</dbReference>
<dbReference type="NCBIfam" id="TIGR02349">
    <property type="entry name" value="DnaJ_bact"/>
    <property type="match status" value="1"/>
</dbReference>
<feature type="binding site" evidence="14">
    <location>
        <position position="192"/>
    </location>
    <ligand>
        <name>Zn(2+)</name>
        <dbReference type="ChEBI" id="CHEBI:29105"/>
        <label>2</label>
    </ligand>
</feature>
<dbReference type="InterPro" id="IPR036869">
    <property type="entry name" value="J_dom_sf"/>
</dbReference>
<dbReference type="InterPro" id="IPR001623">
    <property type="entry name" value="DnaJ_domain"/>
</dbReference>
<dbReference type="GO" id="GO:0031072">
    <property type="term" value="F:heat shock protein binding"/>
    <property type="evidence" value="ECO:0007669"/>
    <property type="project" value="InterPro"/>
</dbReference>
<dbReference type="PROSITE" id="PS00636">
    <property type="entry name" value="DNAJ_1"/>
    <property type="match status" value="1"/>
</dbReference>
<keyword evidence="8 14" id="KW-0862">Zinc</keyword>
<feature type="domain" description="J" evidence="16">
    <location>
        <begin position="5"/>
        <end position="72"/>
    </location>
</feature>
<evidence type="ECO:0000256" key="3">
    <source>
        <dbReference type="ARBA" id="ARBA00022490"/>
    </source>
</evidence>
<dbReference type="InterPro" id="IPR018253">
    <property type="entry name" value="DnaJ_domain_CS"/>
</dbReference>
<dbReference type="InterPro" id="IPR012724">
    <property type="entry name" value="DnaJ"/>
</dbReference>
<accession>A0A9X1VVF3</accession>
<dbReference type="Gene3D" id="1.10.287.110">
    <property type="entry name" value="DnaJ domain"/>
    <property type="match status" value="1"/>
</dbReference>
<evidence type="ECO:0000256" key="11">
    <source>
        <dbReference type="ARBA" id="ARBA00053423"/>
    </source>
</evidence>
<feature type="binding site" evidence="14">
    <location>
        <position position="170"/>
    </location>
    <ligand>
        <name>Zn(2+)</name>
        <dbReference type="ChEBI" id="CHEBI:29105"/>
        <label>2</label>
    </ligand>
</feature>
<comment type="cofactor">
    <cofactor evidence="14">
        <name>Zn(2+)</name>
        <dbReference type="ChEBI" id="CHEBI:29105"/>
    </cofactor>
    <text evidence="14">Binds 2 Zn(2+) ions per monomer.</text>
</comment>
<feature type="binding site" evidence="14">
    <location>
        <position position="206"/>
    </location>
    <ligand>
        <name>Zn(2+)</name>
        <dbReference type="ChEBI" id="CHEBI:29105"/>
        <label>1</label>
    </ligand>
</feature>
<comment type="domain">
    <text evidence="14">The J domain is necessary and sufficient to stimulate DnaK ATPase activity. Zinc center 1 plays an important role in the autonomous, DnaK-independent chaperone activity of DnaJ. Zinc center 2 is essential for interaction with DnaK and for DnaJ activity.</text>
</comment>
<protein>
    <recommendedName>
        <fullName evidence="13 14">Chaperone protein DnaJ</fullName>
    </recommendedName>
</protein>
<evidence type="ECO:0000256" key="10">
    <source>
        <dbReference type="ARBA" id="ARBA00023186"/>
    </source>
</evidence>
<dbReference type="GO" id="GO:0008270">
    <property type="term" value="F:zinc ion binding"/>
    <property type="evidence" value="ECO:0007669"/>
    <property type="project" value="UniProtKB-UniRule"/>
</dbReference>
<dbReference type="AlphaFoldDB" id="A0A9X1VVF3"/>
<evidence type="ECO:0000256" key="6">
    <source>
        <dbReference type="ARBA" id="ARBA00022737"/>
    </source>
</evidence>
<comment type="caution">
    <text evidence="18">The sequence shown here is derived from an EMBL/GenBank/DDBJ whole genome shotgun (WGS) entry which is preliminary data.</text>
</comment>
<dbReference type="FunFam" id="2.10.230.10:FF:000002">
    <property type="entry name" value="Molecular chaperone DnaJ"/>
    <property type="match status" value="1"/>
</dbReference>
<dbReference type="PROSITE" id="PS51188">
    <property type="entry name" value="ZF_CR"/>
    <property type="match status" value="1"/>
</dbReference>
<evidence type="ECO:0000313" key="19">
    <source>
        <dbReference type="Proteomes" id="UP001139447"/>
    </source>
</evidence>
<evidence type="ECO:0000259" key="17">
    <source>
        <dbReference type="PROSITE" id="PS51188"/>
    </source>
</evidence>
<feature type="repeat" description="CXXCXGXG motif" evidence="14">
    <location>
        <begin position="192"/>
        <end position="199"/>
    </location>
</feature>